<dbReference type="GO" id="GO:0004089">
    <property type="term" value="F:carbonate dehydratase activity"/>
    <property type="evidence" value="ECO:0007669"/>
    <property type="project" value="InterPro"/>
</dbReference>
<comment type="caution">
    <text evidence="3">The sequence shown here is derived from an EMBL/GenBank/DDBJ whole genome shotgun (WGS) entry which is preliminary data.</text>
</comment>
<proteinExistence type="predicted"/>
<dbReference type="GO" id="GO:0006730">
    <property type="term" value="P:one-carbon metabolic process"/>
    <property type="evidence" value="ECO:0007669"/>
    <property type="project" value="TreeGrafter"/>
</dbReference>
<dbReference type="Gene3D" id="3.10.200.10">
    <property type="entry name" value="Alpha carbonic anhydrase"/>
    <property type="match status" value="1"/>
</dbReference>
<dbReference type="PROSITE" id="PS51144">
    <property type="entry name" value="ALPHA_CA_2"/>
    <property type="match status" value="1"/>
</dbReference>
<dbReference type="InterPro" id="IPR036398">
    <property type="entry name" value="CA_dom_sf"/>
</dbReference>
<accession>A0AAD8HZ69</accession>
<sequence>MATYGFSVLLITVSLVVVTTYATRPTLDADETIDFGYVGDKGPDKWGSLDPKFKLCSDGKAQSPIDISRSKATHLEDSKGLAREYRSAKATFVNNGFSMAVHFEENAGTMIVDNKNYTLSQMHWHTPSEHKIDGQLFDAELQLVHLADDGNITITAVLYQIGGRDSFLSRIQNKFGFLSKENHTDGGILDANQLRISSRNYFRYNGSFTTPPCTENVIWFVFGKLKTMSKEQIEAIKAPLEPAFKNNSRPVQPDNGREVCLHDDPKPEATKTIVN</sequence>
<dbReference type="SMART" id="SM01057">
    <property type="entry name" value="Carb_anhydrase"/>
    <property type="match status" value="1"/>
</dbReference>
<dbReference type="GO" id="GO:0008270">
    <property type="term" value="F:zinc ion binding"/>
    <property type="evidence" value="ECO:0007669"/>
    <property type="project" value="InterPro"/>
</dbReference>
<evidence type="ECO:0000259" key="2">
    <source>
        <dbReference type="PROSITE" id="PS51144"/>
    </source>
</evidence>
<dbReference type="EMBL" id="JAUIZM010000007">
    <property type="protein sequence ID" value="KAK1375755.1"/>
    <property type="molecule type" value="Genomic_DNA"/>
</dbReference>
<organism evidence="3 4">
    <name type="scientific">Heracleum sosnowskyi</name>
    <dbReference type="NCBI Taxonomy" id="360622"/>
    <lineage>
        <taxon>Eukaryota</taxon>
        <taxon>Viridiplantae</taxon>
        <taxon>Streptophyta</taxon>
        <taxon>Embryophyta</taxon>
        <taxon>Tracheophyta</taxon>
        <taxon>Spermatophyta</taxon>
        <taxon>Magnoliopsida</taxon>
        <taxon>eudicotyledons</taxon>
        <taxon>Gunneridae</taxon>
        <taxon>Pentapetalae</taxon>
        <taxon>asterids</taxon>
        <taxon>campanulids</taxon>
        <taxon>Apiales</taxon>
        <taxon>Apiaceae</taxon>
        <taxon>Apioideae</taxon>
        <taxon>apioid superclade</taxon>
        <taxon>Tordylieae</taxon>
        <taxon>Tordyliinae</taxon>
        <taxon>Heracleum</taxon>
    </lineage>
</organism>
<dbReference type="PANTHER" id="PTHR18952">
    <property type="entry name" value="CARBONIC ANHYDRASE"/>
    <property type="match status" value="1"/>
</dbReference>
<dbReference type="PANTHER" id="PTHR18952:SF236">
    <property type="entry name" value="ALPHA CARBONIC ANHYDRASE 1, CHLOROPLASTIC"/>
    <property type="match status" value="1"/>
</dbReference>
<dbReference type="AlphaFoldDB" id="A0AAD8HZ69"/>
<feature type="signal peptide" evidence="1">
    <location>
        <begin position="1"/>
        <end position="22"/>
    </location>
</feature>
<dbReference type="InterPro" id="IPR041891">
    <property type="entry name" value="Alpha_CA_prokaryot-like"/>
</dbReference>
<dbReference type="InterPro" id="IPR001148">
    <property type="entry name" value="CA_dom"/>
</dbReference>
<reference evidence="3" key="2">
    <citation type="submission" date="2023-05" db="EMBL/GenBank/DDBJ databases">
        <authorList>
            <person name="Schelkunov M.I."/>
        </authorList>
    </citation>
    <scope>NUCLEOTIDE SEQUENCE</scope>
    <source>
        <strain evidence="3">Hsosn_3</strain>
        <tissue evidence="3">Leaf</tissue>
    </source>
</reference>
<reference evidence="3" key="1">
    <citation type="submission" date="2023-02" db="EMBL/GenBank/DDBJ databases">
        <title>Genome of toxic invasive species Heracleum sosnowskyi carries increased number of genes despite the absence of recent whole-genome duplications.</title>
        <authorList>
            <person name="Schelkunov M."/>
            <person name="Shtratnikova V."/>
            <person name="Makarenko M."/>
            <person name="Klepikova A."/>
            <person name="Omelchenko D."/>
            <person name="Novikova G."/>
            <person name="Obukhova E."/>
            <person name="Bogdanov V."/>
            <person name="Penin A."/>
            <person name="Logacheva M."/>
        </authorList>
    </citation>
    <scope>NUCLEOTIDE SEQUENCE</scope>
    <source>
        <strain evidence="3">Hsosn_3</strain>
        <tissue evidence="3">Leaf</tissue>
    </source>
</reference>
<gene>
    <name evidence="3" type="ORF">POM88_031948</name>
</gene>
<feature type="chain" id="PRO_5041930882" evidence="1">
    <location>
        <begin position="23"/>
        <end position="275"/>
    </location>
</feature>
<keyword evidence="1" id="KW-0732">Signal</keyword>
<dbReference type="Proteomes" id="UP001237642">
    <property type="component" value="Unassembled WGS sequence"/>
</dbReference>
<evidence type="ECO:0000313" key="3">
    <source>
        <dbReference type="EMBL" id="KAK1375755.1"/>
    </source>
</evidence>
<protein>
    <submittedName>
        <fullName evidence="3">Carbonic anhydrase</fullName>
    </submittedName>
</protein>
<name>A0AAD8HZ69_9APIA</name>
<dbReference type="SUPFAM" id="SSF51069">
    <property type="entry name" value="Carbonic anhydrase"/>
    <property type="match status" value="1"/>
</dbReference>
<evidence type="ECO:0000256" key="1">
    <source>
        <dbReference type="SAM" id="SignalP"/>
    </source>
</evidence>
<dbReference type="CDD" id="cd03124">
    <property type="entry name" value="alpha_CA_prokaryotic_like"/>
    <property type="match status" value="1"/>
</dbReference>
<dbReference type="Pfam" id="PF00194">
    <property type="entry name" value="Carb_anhydrase"/>
    <property type="match status" value="1"/>
</dbReference>
<keyword evidence="4" id="KW-1185">Reference proteome</keyword>
<evidence type="ECO:0000313" key="4">
    <source>
        <dbReference type="Proteomes" id="UP001237642"/>
    </source>
</evidence>
<dbReference type="InterPro" id="IPR023561">
    <property type="entry name" value="Carbonic_anhydrase_a-class"/>
</dbReference>
<feature type="domain" description="Alpha-carbonic anhydrase" evidence="2">
    <location>
        <begin position="33"/>
        <end position="263"/>
    </location>
</feature>